<dbReference type="STRING" id="46224.B4102_3603"/>
<evidence type="ECO:0000313" key="2">
    <source>
        <dbReference type="Proteomes" id="UP000075666"/>
    </source>
</evidence>
<gene>
    <name evidence="1" type="ORF">B4102_3603</name>
</gene>
<evidence type="ECO:0000313" key="1">
    <source>
        <dbReference type="EMBL" id="KYC94382.1"/>
    </source>
</evidence>
<keyword evidence="2" id="KW-1185">Reference proteome</keyword>
<dbReference type="AlphaFoldDB" id="A0A150KMZ4"/>
<protein>
    <submittedName>
        <fullName evidence="1">Uncharacterized protein</fullName>
    </submittedName>
</protein>
<proteinExistence type="predicted"/>
<reference evidence="1 2" key="1">
    <citation type="submission" date="2016-01" db="EMBL/GenBank/DDBJ databases">
        <title>Genome Sequences of Twelve Sporeforming Bacillus Species Isolated from Foods.</title>
        <authorList>
            <person name="Berendsen E.M."/>
            <person name="Wells-Bennik M.H."/>
            <person name="Krawcyk A.O."/>
            <person name="De Jong A."/>
            <person name="Holsappel S."/>
            <person name="Eijlander R.T."/>
            <person name="Kuipers O.P."/>
        </authorList>
    </citation>
    <scope>NUCLEOTIDE SEQUENCE [LARGE SCALE GENOMIC DNA]</scope>
    <source>
        <strain evidence="1 2">B4102</strain>
    </source>
</reference>
<dbReference type="EMBL" id="LQYN01000101">
    <property type="protein sequence ID" value="KYC94382.1"/>
    <property type="molecule type" value="Genomic_DNA"/>
</dbReference>
<name>A0A150KMZ4_9BACI</name>
<organism evidence="1 2">
    <name type="scientific">Heyndrickxia sporothermodurans</name>
    <dbReference type="NCBI Taxonomy" id="46224"/>
    <lineage>
        <taxon>Bacteria</taxon>
        <taxon>Bacillati</taxon>
        <taxon>Bacillota</taxon>
        <taxon>Bacilli</taxon>
        <taxon>Bacillales</taxon>
        <taxon>Bacillaceae</taxon>
        <taxon>Heyndrickxia</taxon>
    </lineage>
</organism>
<accession>A0A150KMZ4</accession>
<dbReference type="PATRIC" id="fig|46224.3.peg.282"/>
<sequence length="75" mass="8683">MNIIQAREVIKNNYPPENYSMLRETLNWLLEQAEKAQQYKNALEEISDILDGQNVTPLVENIAYTLGHSGIYDKE</sequence>
<comment type="caution">
    <text evidence="1">The sequence shown here is derived from an EMBL/GenBank/DDBJ whole genome shotgun (WGS) entry which is preliminary data.</text>
</comment>
<dbReference type="Proteomes" id="UP000075666">
    <property type="component" value="Unassembled WGS sequence"/>
</dbReference>
<dbReference type="RefSeq" id="WP_066234806.1">
    <property type="nucleotide sequence ID" value="NZ_LQYN01000101.1"/>
</dbReference>